<evidence type="ECO:0000259" key="1">
    <source>
        <dbReference type="Pfam" id="PF22515"/>
    </source>
</evidence>
<dbReference type="InterPro" id="IPR055650">
    <property type="entry name" value="DUF7226"/>
</dbReference>
<evidence type="ECO:0000313" key="5">
    <source>
        <dbReference type="Proteomes" id="UP001172911"/>
    </source>
</evidence>
<dbReference type="Pfam" id="PF22518">
    <property type="entry name" value="DUF6997"/>
    <property type="match status" value="1"/>
</dbReference>
<evidence type="ECO:0000313" key="4">
    <source>
        <dbReference type="EMBL" id="MDO7787345.1"/>
    </source>
</evidence>
<dbReference type="EMBL" id="JARPTC010000012">
    <property type="protein sequence ID" value="MDO7787345.1"/>
    <property type="molecule type" value="Genomic_DNA"/>
</dbReference>
<evidence type="ECO:0000259" key="3">
    <source>
        <dbReference type="Pfam" id="PF23871"/>
    </source>
</evidence>
<feature type="domain" description="DUF6996" evidence="1">
    <location>
        <begin position="7"/>
        <end position="75"/>
    </location>
</feature>
<reference evidence="4" key="2">
    <citation type="submission" date="2023-03" db="EMBL/GenBank/DDBJ databases">
        <authorList>
            <person name="Zhang Z."/>
        </authorList>
    </citation>
    <scope>NUCLEOTIDE SEQUENCE</scope>
    <source>
        <strain evidence="4">DSA</strain>
    </source>
</reference>
<dbReference type="Pfam" id="PF22515">
    <property type="entry name" value="DUF6996"/>
    <property type="match status" value="1"/>
</dbReference>
<accession>A0AAW7ZDJ9</accession>
<gene>
    <name evidence="4" type="ORF">P6N53_08955</name>
</gene>
<organism evidence="4 5">
    <name type="scientific">Desulforamulus aquiferis</name>
    <dbReference type="NCBI Taxonomy" id="1397668"/>
    <lineage>
        <taxon>Bacteria</taxon>
        <taxon>Bacillati</taxon>
        <taxon>Bacillota</taxon>
        <taxon>Clostridia</taxon>
        <taxon>Eubacteriales</taxon>
        <taxon>Peptococcaceae</taxon>
        <taxon>Desulforamulus</taxon>
    </lineage>
</organism>
<dbReference type="AlphaFoldDB" id="A0AAW7ZDJ9"/>
<comment type="caution">
    <text evidence="4">The sequence shown here is derived from an EMBL/GenBank/DDBJ whole genome shotgun (WGS) entry which is preliminary data.</text>
</comment>
<sequence length="426" mass="49400">MSKTKNDEAWEKLFEIYKIIPAIQREGSFEISATQINKLREARLMTKFDHRANLPKVFSDNKLSILPITRGSYVISPFEAYQELKDINAGISKVPFPEYLQSIDYDNISSESTAINCAFVSGIIADFVQDQNLLPTVSGRMSSNSFSFSIRNTATGKGMPVNVVNSQIEIDGGYEGYDYLTLIEAKNSISDDFLIRQLYYPYRLWSGKVLKQVKPIFMVYTNGIYSLYEYVFEDINNYNSLLLVKQKNYSIETVDINLGELLQVFERVQLVSEPEIPFPQADSFRRVINLCELLYQNNMTRDEITTNYDFDPRQTNYYTDAARYLGLVDKQKEKGSVAYVLTSEGERIFQLKYKARQLKFVELIAKHKPFYDTLRRCFTIGKIPAKDEIVDIMKKSQLYRVESESTFRRRASTIAGWLKWIMDLQR</sequence>
<feature type="domain" description="DUF7226" evidence="3">
    <location>
        <begin position="286"/>
        <end position="425"/>
    </location>
</feature>
<dbReference type="Pfam" id="PF23871">
    <property type="entry name" value="DUF7226"/>
    <property type="match status" value="1"/>
</dbReference>
<evidence type="ECO:0000259" key="2">
    <source>
        <dbReference type="Pfam" id="PF22518"/>
    </source>
</evidence>
<dbReference type="Proteomes" id="UP001172911">
    <property type="component" value="Unassembled WGS sequence"/>
</dbReference>
<dbReference type="InterPro" id="IPR054266">
    <property type="entry name" value="DUF6997"/>
</dbReference>
<reference evidence="4" key="1">
    <citation type="journal article" date="2023" name="J. Hazard. Mater.">
        <title>Anaerobic biodegradation of pyrene and benzo[a]pyrene by a new sulfate-reducing Desulforamulus aquiferis strain DSA.</title>
        <authorList>
            <person name="Zhang Z."/>
            <person name="Sun J."/>
            <person name="Gong X."/>
            <person name="Wang C."/>
            <person name="Wang H."/>
        </authorList>
    </citation>
    <scope>NUCLEOTIDE SEQUENCE</scope>
    <source>
        <strain evidence="4">DSA</strain>
    </source>
</reference>
<proteinExistence type="predicted"/>
<protein>
    <submittedName>
        <fullName evidence="4">Transcriptional regulator</fullName>
    </submittedName>
</protein>
<name>A0AAW7ZDJ9_9FIRM</name>
<keyword evidence="5" id="KW-1185">Reference proteome</keyword>
<dbReference type="InterPro" id="IPR054265">
    <property type="entry name" value="DUF6996"/>
</dbReference>
<dbReference type="RefSeq" id="WP_304542488.1">
    <property type="nucleotide sequence ID" value="NZ_JARPTC010000012.1"/>
</dbReference>
<feature type="domain" description="DUF6997" evidence="2">
    <location>
        <begin position="77"/>
        <end position="250"/>
    </location>
</feature>